<keyword evidence="1" id="KW-1133">Transmembrane helix</keyword>
<organism evidence="2 3">
    <name type="scientific">Yersinia pestis biovar Orientalis str. IP275</name>
    <dbReference type="NCBI Taxonomy" id="373665"/>
    <lineage>
        <taxon>Bacteria</taxon>
        <taxon>Pseudomonadati</taxon>
        <taxon>Pseudomonadota</taxon>
        <taxon>Gammaproteobacteria</taxon>
        <taxon>Enterobacterales</taxon>
        <taxon>Yersiniaceae</taxon>
        <taxon>Yersinia</taxon>
    </lineage>
</organism>
<dbReference type="Proteomes" id="UP000004430">
    <property type="component" value="Unassembled WGS sequence"/>
</dbReference>
<protein>
    <recommendedName>
        <fullName evidence="4">YggT family protein</fullName>
    </recommendedName>
</protein>
<evidence type="ECO:0008006" key="4">
    <source>
        <dbReference type="Google" id="ProtNLM"/>
    </source>
</evidence>
<proteinExistence type="predicted"/>
<reference evidence="2 3" key="2">
    <citation type="submission" date="2010-03" db="EMBL/GenBank/DDBJ databases">
        <authorList>
            <person name="Payne S.H."/>
            <person name="Sutton G.G."/>
        </authorList>
    </citation>
    <scope>NUCLEOTIDE SEQUENCE [LARGE SCALE GENOMIC DNA]</scope>
    <source>
        <strain evidence="2 3">IP275</strain>
    </source>
</reference>
<sequence length="53" mass="6031">MVNRLIAMAKILIITVGGDIYWLVLSVVCLLFRSINALFPKLSPRDLQSFPHF</sequence>
<evidence type="ECO:0000256" key="1">
    <source>
        <dbReference type="SAM" id="Phobius"/>
    </source>
</evidence>
<evidence type="ECO:0000313" key="2">
    <source>
        <dbReference type="EMBL" id="EDR33240.1"/>
    </source>
</evidence>
<accession>A0AAV3BF44</accession>
<reference evidence="2 3" key="1">
    <citation type="submission" date="2008-01" db="EMBL/GenBank/DDBJ databases">
        <title>Yersinia pestis Strain IP275 project at JCVI/TIGR.</title>
        <authorList>
            <person name="Ravel J."/>
            <person name="Eppinger M."/>
            <person name="Fricke W.F."/>
            <person name="Rosovitz M."/>
            <person name="Lindler L.E."/>
            <person name="Bearden S."/>
            <person name="Shriefer M."/>
        </authorList>
    </citation>
    <scope>NUCLEOTIDE SEQUENCE [LARGE SCALE GENOMIC DNA]</scope>
    <source>
        <strain evidence="2 3">IP275</strain>
    </source>
</reference>
<keyword evidence="1" id="KW-0812">Transmembrane</keyword>
<gene>
    <name evidence="2" type="ORF">YPIP275_0317</name>
</gene>
<name>A0AAV3BF44_YERPE</name>
<feature type="transmembrane region" description="Helical" evidence="1">
    <location>
        <begin position="20"/>
        <end position="39"/>
    </location>
</feature>
<dbReference type="EMBL" id="AAOS02000008">
    <property type="protein sequence ID" value="EDR33240.1"/>
    <property type="molecule type" value="Genomic_DNA"/>
</dbReference>
<dbReference type="AlphaFoldDB" id="A0AAV3BF44"/>
<evidence type="ECO:0000313" key="3">
    <source>
        <dbReference type="Proteomes" id="UP000004430"/>
    </source>
</evidence>
<comment type="caution">
    <text evidence="2">The sequence shown here is derived from an EMBL/GenBank/DDBJ whole genome shotgun (WGS) entry which is preliminary data.</text>
</comment>
<keyword evidence="1" id="KW-0472">Membrane</keyword>